<dbReference type="EMBL" id="JANHAX010000006">
    <property type="protein sequence ID" value="MDQ2091913.1"/>
    <property type="molecule type" value="Genomic_DNA"/>
</dbReference>
<dbReference type="SUPFAM" id="SSF56784">
    <property type="entry name" value="HAD-like"/>
    <property type="match status" value="1"/>
</dbReference>
<dbReference type="SFLD" id="SFLDS00003">
    <property type="entry name" value="Haloacid_Dehalogenase"/>
    <property type="match status" value="1"/>
</dbReference>
<sequence length="226" mass="24093">MSDLRLAVFDVDGTLADSQGEIVAAMRAAFASENQVPPPRAKILSIVGLSLDRAMAQLARDLDPVRQDRLVAAYKQAYFEQRVRNGASPLYAGALAALERLAQDPFLLLGVATGKSKRGLDALLEAHGLERFFVTRQVADFHPSKPHPAMLQAAFAEAAVGPGQAVMIGDTSFDIEMARAAGCAAIGVAWGYHPIARLDADRVVTDFPALPGTIAEILGAQEENRS</sequence>
<dbReference type="RefSeq" id="WP_306737216.1">
    <property type="nucleotide sequence ID" value="NZ_JANHAX010000006.1"/>
</dbReference>
<dbReference type="AlphaFoldDB" id="A0AAE3WG44"/>
<accession>A0AAE3WG44</accession>
<dbReference type="PANTHER" id="PTHR43434:SF24">
    <property type="entry name" value="HYDROLASE-RELATED"/>
    <property type="match status" value="1"/>
</dbReference>
<dbReference type="Pfam" id="PF13419">
    <property type="entry name" value="HAD_2"/>
    <property type="match status" value="1"/>
</dbReference>
<name>A0AAE3WG44_9RHOB</name>
<proteinExistence type="predicted"/>
<dbReference type="NCBIfam" id="TIGR01509">
    <property type="entry name" value="HAD-SF-IA-v3"/>
    <property type="match status" value="1"/>
</dbReference>
<protein>
    <submittedName>
        <fullName evidence="1">HAD-IA family hydrolase</fullName>
    </submittedName>
</protein>
<dbReference type="InterPro" id="IPR023214">
    <property type="entry name" value="HAD_sf"/>
</dbReference>
<dbReference type="NCBIfam" id="TIGR01549">
    <property type="entry name" value="HAD-SF-IA-v1"/>
    <property type="match status" value="1"/>
</dbReference>
<dbReference type="SFLD" id="SFLDG01129">
    <property type="entry name" value="C1.5:_HAD__Beta-PGM__Phosphata"/>
    <property type="match status" value="1"/>
</dbReference>
<keyword evidence="2" id="KW-1185">Reference proteome</keyword>
<dbReference type="PANTHER" id="PTHR43434">
    <property type="entry name" value="PHOSPHOGLYCOLATE PHOSPHATASE"/>
    <property type="match status" value="1"/>
</dbReference>
<gene>
    <name evidence="1" type="ORF">NO357_18580</name>
</gene>
<evidence type="ECO:0000313" key="1">
    <source>
        <dbReference type="EMBL" id="MDQ2091913.1"/>
    </source>
</evidence>
<organism evidence="1 2">
    <name type="scientific">Marimonas arenosa</name>
    <dbReference type="NCBI Taxonomy" id="1795305"/>
    <lineage>
        <taxon>Bacteria</taxon>
        <taxon>Pseudomonadati</taxon>
        <taxon>Pseudomonadota</taxon>
        <taxon>Alphaproteobacteria</taxon>
        <taxon>Rhodobacterales</taxon>
        <taxon>Paracoccaceae</taxon>
        <taxon>Marimonas</taxon>
    </lineage>
</organism>
<dbReference type="Gene3D" id="3.40.50.1000">
    <property type="entry name" value="HAD superfamily/HAD-like"/>
    <property type="match status" value="1"/>
</dbReference>
<reference evidence="1" key="2">
    <citation type="submission" date="2023-02" db="EMBL/GenBank/DDBJ databases">
        <title>'Rhodoalgimonas zhirmunskyi' gen. nov., isolated from a red alga.</title>
        <authorList>
            <person name="Nedashkovskaya O.I."/>
            <person name="Otstavnykh N.Y."/>
            <person name="Bystritskaya E.P."/>
            <person name="Balabanova L.A."/>
            <person name="Isaeva M.P."/>
        </authorList>
    </citation>
    <scope>NUCLEOTIDE SEQUENCE</scope>
    <source>
        <strain evidence="1">KCTC 52189</strain>
    </source>
</reference>
<dbReference type="Proteomes" id="UP001226762">
    <property type="component" value="Unassembled WGS sequence"/>
</dbReference>
<dbReference type="GO" id="GO:0005829">
    <property type="term" value="C:cytosol"/>
    <property type="evidence" value="ECO:0007669"/>
    <property type="project" value="TreeGrafter"/>
</dbReference>
<reference evidence="1" key="1">
    <citation type="submission" date="2022-07" db="EMBL/GenBank/DDBJ databases">
        <authorList>
            <person name="Otstavnykh N."/>
            <person name="Isaeva M."/>
            <person name="Bystritskaya E."/>
        </authorList>
    </citation>
    <scope>NUCLEOTIDE SEQUENCE</scope>
    <source>
        <strain evidence="1">KCTC 52189</strain>
    </source>
</reference>
<dbReference type="InterPro" id="IPR006439">
    <property type="entry name" value="HAD-SF_hydro_IA"/>
</dbReference>
<keyword evidence="1" id="KW-0378">Hydrolase</keyword>
<dbReference type="InterPro" id="IPR036412">
    <property type="entry name" value="HAD-like_sf"/>
</dbReference>
<dbReference type="InterPro" id="IPR041492">
    <property type="entry name" value="HAD_2"/>
</dbReference>
<dbReference type="InterPro" id="IPR023198">
    <property type="entry name" value="PGP-like_dom2"/>
</dbReference>
<evidence type="ECO:0000313" key="2">
    <source>
        <dbReference type="Proteomes" id="UP001226762"/>
    </source>
</evidence>
<dbReference type="InterPro" id="IPR050155">
    <property type="entry name" value="HAD-like_hydrolase_sf"/>
</dbReference>
<dbReference type="GO" id="GO:0006281">
    <property type="term" value="P:DNA repair"/>
    <property type="evidence" value="ECO:0007669"/>
    <property type="project" value="TreeGrafter"/>
</dbReference>
<comment type="caution">
    <text evidence="1">The sequence shown here is derived from an EMBL/GenBank/DDBJ whole genome shotgun (WGS) entry which is preliminary data.</text>
</comment>
<dbReference type="Gene3D" id="1.10.150.240">
    <property type="entry name" value="Putative phosphatase, domain 2"/>
    <property type="match status" value="1"/>
</dbReference>
<dbReference type="GO" id="GO:0008967">
    <property type="term" value="F:phosphoglycolate phosphatase activity"/>
    <property type="evidence" value="ECO:0007669"/>
    <property type="project" value="TreeGrafter"/>
</dbReference>